<feature type="transmembrane region" description="Helical" evidence="6">
    <location>
        <begin position="92"/>
        <end position="118"/>
    </location>
</feature>
<keyword evidence="5" id="KW-0675">Receptor</keyword>
<keyword evidence="8" id="KW-1185">Reference proteome</keyword>
<evidence type="ECO:0008006" key="9">
    <source>
        <dbReference type="Google" id="ProtNLM"/>
    </source>
</evidence>
<feature type="transmembrane region" description="Helical" evidence="6">
    <location>
        <begin position="268"/>
        <end position="291"/>
    </location>
</feature>
<feature type="transmembrane region" description="Helical" evidence="6">
    <location>
        <begin position="197"/>
        <end position="218"/>
    </location>
</feature>
<evidence type="ECO:0000256" key="2">
    <source>
        <dbReference type="ARBA" id="ARBA00022692"/>
    </source>
</evidence>
<evidence type="ECO:0000256" key="4">
    <source>
        <dbReference type="ARBA" id="ARBA00023136"/>
    </source>
</evidence>
<evidence type="ECO:0000256" key="5">
    <source>
        <dbReference type="ARBA" id="ARBA00023170"/>
    </source>
</evidence>
<keyword evidence="4 6" id="KW-0472">Membrane</keyword>
<reference evidence="7" key="2">
    <citation type="journal article" date="2023" name="Science">
        <title>Genomic signatures of disease resistance in endangered staghorn corals.</title>
        <authorList>
            <person name="Vollmer S.V."/>
            <person name="Selwyn J.D."/>
            <person name="Despard B.A."/>
            <person name="Roesel C.L."/>
        </authorList>
    </citation>
    <scope>NUCLEOTIDE SEQUENCE</scope>
    <source>
        <strain evidence="7">K2</strain>
    </source>
</reference>
<evidence type="ECO:0000313" key="7">
    <source>
        <dbReference type="EMBL" id="KAK2557783.1"/>
    </source>
</evidence>
<comment type="subcellular location">
    <subcellularLocation>
        <location evidence="1">Membrane</location>
        <topology evidence="1">Multi-pass membrane protein</topology>
    </subcellularLocation>
</comment>
<dbReference type="PANTHER" id="PTHR21421:SF29">
    <property type="entry name" value="GUSTATORY RECEPTOR 5A FOR TREHALOSE-RELATED"/>
    <property type="match status" value="1"/>
</dbReference>
<dbReference type="EMBL" id="JARQWQ010000048">
    <property type="protein sequence ID" value="KAK2557783.1"/>
    <property type="molecule type" value="Genomic_DNA"/>
</dbReference>
<gene>
    <name evidence="7" type="ORF">P5673_020151</name>
</gene>
<keyword evidence="2 6" id="KW-0812">Transmembrane</keyword>
<dbReference type="GO" id="GO:0016020">
    <property type="term" value="C:membrane"/>
    <property type="evidence" value="ECO:0007669"/>
    <property type="project" value="UniProtKB-SubCell"/>
</dbReference>
<feature type="transmembrane region" description="Helical" evidence="6">
    <location>
        <begin position="124"/>
        <end position="145"/>
    </location>
</feature>
<comment type="caution">
    <text evidence="7">The sequence shown here is derived from an EMBL/GenBank/DDBJ whole genome shotgun (WGS) entry which is preliminary data.</text>
</comment>
<accession>A0AAD9QAK3</accession>
<organism evidence="7 8">
    <name type="scientific">Acropora cervicornis</name>
    <name type="common">Staghorn coral</name>
    <dbReference type="NCBI Taxonomy" id="6130"/>
    <lineage>
        <taxon>Eukaryota</taxon>
        <taxon>Metazoa</taxon>
        <taxon>Cnidaria</taxon>
        <taxon>Anthozoa</taxon>
        <taxon>Hexacorallia</taxon>
        <taxon>Scleractinia</taxon>
        <taxon>Astrocoeniina</taxon>
        <taxon>Acroporidae</taxon>
        <taxon>Acropora</taxon>
    </lineage>
</organism>
<name>A0AAD9QAK3_ACRCE</name>
<evidence type="ECO:0000256" key="3">
    <source>
        <dbReference type="ARBA" id="ARBA00022989"/>
    </source>
</evidence>
<keyword evidence="3 6" id="KW-1133">Transmembrane helix</keyword>
<protein>
    <recommendedName>
        <fullName evidence="9">Gustatory receptor</fullName>
    </recommendedName>
</protein>
<dbReference type="PANTHER" id="PTHR21421">
    <property type="entry name" value="GUSTATORY RECEPTOR"/>
    <property type="match status" value="1"/>
</dbReference>
<reference evidence="7" key="1">
    <citation type="journal article" date="2023" name="G3 (Bethesda)">
        <title>Whole genome assembly and annotation of the endangered Caribbean coral Acropora cervicornis.</title>
        <authorList>
            <person name="Selwyn J.D."/>
            <person name="Vollmer S.V."/>
        </authorList>
    </citation>
    <scope>NUCLEOTIDE SEQUENCE</scope>
    <source>
        <strain evidence="7">K2</strain>
    </source>
</reference>
<evidence type="ECO:0000256" key="1">
    <source>
        <dbReference type="ARBA" id="ARBA00004141"/>
    </source>
</evidence>
<dbReference type="Proteomes" id="UP001249851">
    <property type="component" value="Unassembled WGS sequence"/>
</dbReference>
<evidence type="ECO:0000256" key="6">
    <source>
        <dbReference type="SAM" id="Phobius"/>
    </source>
</evidence>
<dbReference type="AlphaFoldDB" id="A0AAD9QAK3"/>
<evidence type="ECO:0000313" key="8">
    <source>
        <dbReference type="Proteomes" id="UP001249851"/>
    </source>
</evidence>
<dbReference type="GO" id="GO:0038023">
    <property type="term" value="F:signaling receptor activity"/>
    <property type="evidence" value="ECO:0007669"/>
    <property type="project" value="UniProtKB-ARBA"/>
</dbReference>
<dbReference type="GO" id="GO:0051606">
    <property type="term" value="P:detection of stimulus"/>
    <property type="evidence" value="ECO:0007669"/>
    <property type="project" value="UniProtKB-ARBA"/>
</dbReference>
<dbReference type="GO" id="GO:0007606">
    <property type="term" value="P:sensory perception of chemical stimulus"/>
    <property type="evidence" value="ECO:0007669"/>
    <property type="project" value="TreeGrafter"/>
</dbReference>
<proteinExistence type="predicted"/>
<sequence length="293" mass="31815">MSSQVTPKDSCIISICDSPSSISARTVTNEIALVERGQSNANANEEFLQAIAEIYKPVLRLLKLSGVYFGSTTFATTIYPSNQGKGNLLSRFYCGIVVVGLWFDFLMPVVSVFCGADIYLNIMNLGWCLLVALLGTTCLIVLPSTSTKASRFENFIRKVSSTEIEIPRLAKVVGFSIPVMCFNFYQLIHSQNVKDIAFVISVLFWLLSSATIMAAVLINGSRVNEKIHAVQKILQPLPIATEDEGKLLIFLMDLHGEPRGLSIGGLSVITKSLSITVVGVIISYAAVILSLPG</sequence>